<name>A0A271LF97_9HYPH</name>
<reference evidence="1 2" key="1">
    <citation type="submission" date="2017-08" db="EMBL/GenBank/DDBJ databases">
        <title>Mesorhizobium wenxinae sp. nov., a novel rhizobial species isolated from root nodules of chickpea (Cicer arietinum L.).</title>
        <authorList>
            <person name="Zhang J."/>
        </authorList>
    </citation>
    <scope>NUCLEOTIDE SEQUENCE [LARGE SCALE GENOMIC DNA]</scope>
    <source>
        <strain evidence="1 2">SDW018</strain>
    </source>
</reference>
<evidence type="ECO:0000313" key="2">
    <source>
        <dbReference type="Proteomes" id="UP000216442"/>
    </source>
</evidence>
<accession>A0A271LF97</accession>
<dbReference type="EMBL" id="NPKJ01000062">
    <property type="protein sequence ID" value="PAQ06792.1"/>
    <property type="molecule type" value="Genomic_DNA"/>
</dbReference>
<keyword evidence="2" id="KW-1185">Reference proteome</keyword>
<proteinExistence type="predicted"/>
<comment type="caution">
    <text evidence="1">The sequence shown here is derived from an EMBL/GenBank/DDBJ whole genome shotgun (WGS) entry which is preliminary data.</text>
</comment>
<protein>
    <submittedName>
        <fullName evidence="1">Uncharacterized protein</fullName>
    </submittedName>
</protein>
<dbReference type="OrthoDB" id="8456868at2"/>
<dbReference type="Proteomes" id="UP000216442">
    <property type="component" value="Unassembled WGS sequence"/>
</dbReference>
<dbReference type="RefSeq" id="WP_095494841.1">
    <property type="nucleotide sequence ID" value="NZ_NPKJ01000062.1"/>
</dbReference>
<gene>
    <name evidence="1" type="ORF">CIT26_23660</name>
</gene>
<dbReference type="AlphaFoldDB" id="A0A271LF97"/>
<evidence type="ECO:0000313" key="1">
    <source>
        <dbReference type="EMBL" id="PAQ06792.1"/>
    </source>
</evidence>
<organism evidence="1 2">
    <name type="scientific">Mesorhizobium temperatum</name>
    <dbReference type="NCBI Taxonomy" id="241416"/>
    <lineage>
        <taxon>Bacteria</taxon>
        <taxon>Pseudomonadati</taxon>
        <taxon>Pseudomonadota</taxon>
        <taxon>Alphaproteobacteria</taxon>
        <taxon>Hyphomicrobiales</taxon>
        <taxon>Phyllobacteriaceae</taxon>
        <taxon>Mesorhizobium</taxon>
    </lineage>
</organism>
<sequence>MTAGNQLDRLREIASDVSAIGEGVEIERHAASIATGMAAVHGGEWRVQIDHLTGFVLVRRS</sequence>